<reference evidence="1" key="1">
    <citation type="submission" date="2023-04" db="EMBL/GenBank/DDBJ databases">
        <title>Draft Genome sequencing of Naganishia species isolated from polar environments using Oxford Nanopore Technology.</title>
        <authorList>
            <person name="Leo P."/>
            <person name="Venkateswaran K."/>
        </authorList>
    </citation>
    <scope>NUCLEOTIDE SEQUENCE</scope>
    <source>
        <strain evidence="1">MNA-CCFEE 5262</strain>
    </source>
</reference>
<dbReference type="Proteomes" id="UP001230649">
    <property type="component" value="Unassembled WGS sequence"/>
</dbReference>
<keyword evidence="2" id="KW-1185">Reference proteome</keyword>
<accession>A0ACC2WC13</accession>
<proteinExistence type="predicted"/>
<sequence>MQQDTEYKHGEVAEVSDAAAQRPPLPHTNSASTDSKYSSFSSNHRHEPTGSSPRAPLSPPLPPASFNPVPDTHPLLLAATSRHGNSGNLTGLSCMSPSQEGADSPAIISPLGDVPPPIGAGKGPMKMHALLSLKSPPFPPTPSRGISSSSSLSSTTPNTTSSNQSIPFHYAEFQNDVGSLQRRLSQERRRRSSAQSISRPFERSGSISAEEPEIRNQVRADTSETSASEICSAQEQAKLEEGWILDKVALTDAEQSGMDHLRGARQELQAVIEEVVGDVLAARSAWEPTGKVIHVDADQTASSDAEEGNTLEDGPTQLGLRDDIHQSANTESALGSTPASPSMARATEAQKTSPLTFEDLVRHRRNSSSASNQFPQVNTSRSGPASPTPYSGRSRVGSTADGFMDSLASRTKQAYANHPSPPATRDDHLSPDANQLTMMRRTFSGESRSASPDQPPSKVDTGDGRVIAQDMMFREPLAPESILRNSNGAECGHAQDANETKPTEIGTPMQELDSAMSDIELAERSDSMESYRPTTCLAALSAEKQYRSRSNSRSGPDKPSRDASPEAHPHDTHLWDSVWPSAATRVTHPAASGHVPYPKPISETRNTLTPRLPMHSRTMSMGIGGISGSGPSSGFRPATHAHIHPTPMIHSLSFPTANQQSPPPFTSHTSGVPLSFSVAMSQTTAPCPWPQHPSARRGSIASLGVWPLKRDVSSGGTVDKSNTIGGQGDAADPERKQTIMEESDGGEDDKGAEVLAGRASAGETNGASAIGVAEPVQDSPIG</sequence>
<protein>
    <submittedName>
        <fullName evidence="1">Uncharacterized protein</fullName>
    </submittedName>
</protein>
<name>A0ACC2WC13_9TREE</name>
<comment type="caution">
    <text evidence="1">The sequence shown here is derived from an EMBL/GenBank/DDBJ whole genome shotgun (WGS) entry which is preliminary data.</text>
</comment>
<dbReference type="EMBL" id="JASBWS010000030">
    <property type="protein sequence ID" value="KAJ9108660.1"/>
    <property type="molecule type" value="Genomic_DNA"/>
</dbReference>
<organism evidence="1 2">
    <name type="scientific">Naganishia adeliensis</name>
    <dbReference type="NCBI Taxonomy" id="92952"/>
    <lineage>
        <taxon>Eukaryota</taxon>
        <taxon>Fungi</taxon>
        <taxon>Dikarya</taxon>
        <taxon>Basidiomycota</taxon>
        <taxon>Agaricomycotina</taxon>
        <taxon>Tremellomycetes</taxon>
        <taxon>Filobasidiales</taxon>
        <taxon>Filobasidiaceae</taxon>
        <taxon>Naganishia</taxon>
    </lineage>
</organism>
<evidence type="ECO:0000313" key="2">
    <source>
        <dbReference type="Proteomes" id="UP001230649"/>
    </source>
</evidence>
<gene>
    <name evidence="1" type="ORF">QFC20_003359</name>
</gene>
<evidence type="ECO:0000313" key="1">
    <source>
        <dbReference type="EMBL" id="KAJ9108660.1"/>
    </source>
</evidence>